<dbReference type="AlphaFoldDB" id="A0A3M2M4P6"/>
<name>A0A3M2M4P6_9ACTN</name>
<evidence type="ECO:0000313" key="2">
    <source>
        <dbReference type="Proteomes" id="UP000278673"/>
    </source>
</evidence>
<gene>
    <name evidence="1" type="ORF">EBN88_05425</name>
</gene>
<accession>A0A3M2M4P6</accession>
<comment type="caution">
    <text evidence="1">The sequence shown here is derived from an EMBL/GenBank/DDBJ whole genome shotgun (WGS) entry which is preliminary data.</text>
</comment>
<sequence length="113" mass="11801">MPPGRETGGPLVEQPTPCGCTIHYPAVLGELAVTVGACHALPAMCDHGNGHIITTEADGVHFRISGGPGAVAQVYEAIPWPQQVLQFPGGYPDGHACKRAPSAEALRDYFANL</sequence>
<organism evidence="1 2">
    <name type="scientific">Streptomyces triticirhizae</name>
    <dbReference type="NCBI Taxonomy" id="2483353"/>
    <lineage>
        <taxon>Bacteria</taxon>
        <taxon>Bacillati</taxon>
        <taxon>Actinomycetota</taxon>
        <taxon>Actinomycetes</taxon>
        <taxon>Kitasatosporales</taxon>
        <taxon>Streptomycetaceae</taxon>
        <taxon>Streptomyces</taxon>
    </lineage>
</organism>
<proteinExistence type="predicted"/>
<dbReference type="Proteomes" id="UP000278673">
    <property type="component" value="Unassembled WGS sequence"/>
</dbReference>
<keyword evidence="2" id="KW-1185">Reference proteome</keyword>
<evidence type="ECO:0000313" key="1">
    <source>
        <dbReference type="EMBL" id="RMI44442.1"/>
    </source>
</evidence>
<reference evidence="1 2" key="1">
    <citation type="submission" date="2018-10" db="EMBL/GenBank/DDBJ databases">
        <title>Isolation, diversity and antifungal activity of actinobacteria from wheat.</title>
        <authorList>
            <person name="Han C."/>
        </authorList>
    </citation>
    <scope>NUCLEOTIDE SEQUENCE [LARGE SCALE GENOMIC DNA]</scope>
    <source>
        <strain evidence="1 2">NEAU-YY642</strain>
    </source>
</reference>
<dbReference type="EMBL" id="RFFJ01000016">
    <property type="protein sequence ID" value="RMI44442.1"/>
    <property type="molecule type" value="Genomic_DNA"/>
</dbReference>
<protein>
    <submittedName>
        <fullName evidence="1">Uncharacterized protein</fullName>
    </submittedName>
</protein>